<dbReference type="InterPro" id="IPR011659">
    <property type="entry name" value="WD40"/>
</dbReference>
<protein>
    <recommendedName>
        <fullName evidence="4">DUF5050 domain-containing protein</fullName>
    </recommendedName>
</protein>
<name>A0A133V617_9EURY</name>
<comment type="caution">
    <text evidence="2">The sequence shown here is derived from an EMBL/GenBank/DDBJ whole genome shotgun (WGS) entry which is preliminary data.</text>
</comment>
<gene>
    <name evidence="2" type="ORF">AKJ45_03870</name>
</gene>
<evidence type="ECO:0000313" key="2">
    <source>
        <dbReference type="EMBL" id="KXB01898.1"/>
    </source>
</evidence>
<dbReference type="Gene3D" id="2.120.10.30">
    <property type="entry name" value="TolB, C-terminal domain"/>
    <property type="match status" value="1"/>
</dbReference>
<dbReference type="InterPro" id="IPR011042">
    <property type="entry name" value="6-blade_b-propeller_TolB-like"/>
</dbReference>
<evidence type="ECO:0000313" key="3">
    <source>
        <dbReference type="Proteomes" id="UP000070565"/>
    </source>
</evidence>
<evidence type="ECO:0008006" key="4">
    <source>
        <dbReference type="Google" id="ProtNLM"/>
    </source>
</evidence>
<dbReference type="PANTHER" id="PTHR36842:SF1">
    <property type="entry name" value="PROTEIN TOLB"/>
    <property type="match status" value="1"/>
</dbReference>
<dbReference type="AlphaFoldDB" id="A0A133V617"/>
<reference evidence="2 3" key="1">
    <citation type="journal article" date="2016" name="Sci. Rep.">
        <title>Metabolic traits of an uncultured archaeal lineage -MSBL1- from brine pools of the Red Sea.</title>
        <authorList>
            <person name="Mwirichia R."/>
            <person name="Alam I."/>
            <person name="Rashid M."/>
            <person name="Vinu M."/>
            <person name="Ba-Alawi W."/>
            <person name="Anthony Kamau A."/>
            <person name="Kamanda Ngugi D."/>
            <person name="Goker M."/>
            <person name="Klenk H.P."/>
            <person name="Bajic V."/>
            <person name="Stingl U."/>
        </authorList>
    </citation>
    <scope>NUCLEOTIDE SEQUENCE [LARGE SCALE GENOMIC DNA]</scope>
    <source>
        <strain evidence="2">SCGC-AAA261F19</strain>
    </source>
</reference>
<accession>A0A133V617</accession>
<evidence type="ECO:0000256" key="1">
    <source>
        <dbReference type="ARBA" id="ARBA00009820"/>
    </source>
</evidence>
<sequence>MKKIGIFVIVTVILILGLVFLFTQEGPTPVEDSYDLWEQQSNEKIVFSSRADSPEGELYLLDNAGEISRLTNNERHEANPALSPNGEKVAFHAGNENNPQSWGIYILNLETSAETRLTNNNLIDGHPDWSPDGSKIIFTSFRDSQGNPSSTSDIYVINTDGTGLNRLTTSEWDDADAEWSPDGSKIVFKSTRNTQQQYREEIYVMDNDGSDIQRLTTTSDNESDHDPSWSPDSKTIVFNRYEGSRLWIEITELNIIQNYWQELTPWNVYKTDLNGNVTKLTDTDNIAGLPIFFPQMEQKFCLTIKNSS</sequence>
<dbReference type="EMBL" id="LHXZ01000081">
    <property type="protein sequence ID" value="KXB01898.1"/>
    <property type="molecule type" value="Genomic_DNA"/>
</dbReference>
<proteinExistence type="inferred from homology"/>
<organism evidence="2 3">
    <name type="scientific">candidate division MSBL1 archaeon SCGC-AAA261F19</name>
    <dbReference type="NCBI Taxonomy" id="1698275"/>
    <lineage>
        <taxon>Archaea</taxon>
        <taxon>Methanobacteriati</taxon>
        <taxon>Methanobacteriota</taxon>
        <taxon>candidate division MSBL1</taxon>
    </lineage>
</organism>
<dbReference type="PANTHER" id="PTHR36842">
    <property type="entry name" value="PROTEIN TOLB HOMOLOG"/>
    <property type="match status" value="1"/>
</dbReference>
<dbReference type="Proteomes" id="UP000070565">
    <property type="component" value="Unassembled WGS sequence"/>
</dbReference>
<dbReference type="SUPFAM" id="SSF82171">
    <property type="entry name" value="DPP6 N-terminal domain-like"/>
    <property type="match status" value="1"/>
</dbReference>
<dbReference type="Pfam" id="PF07676">
    <property type="entry name" value="PD40"/>
    <property type="match status" value="4"/>
</dbReference>
<keyword evidence="3" id="KW-1185">Reference proteome</keyword>
<comment type="similarity">
    <text evidence="1">Belongs to the TolB family.</text>
</comment>